<feature type="region of interest" description="Disordered" evidence="1">
    <location>
        <begin position="73"/>
        <end position="270"/>
    </location>
</feature>
<evidence type="ECO:0000256" key="1">
    <source>
        <dbReference type="SAM" id="MobiDB-lite"/>
    </source>
</evidence>
<feature type="compositionally biased region" description="Basic and acidic residues" evidence="1">
    <location>
        <begin position="148"/>
        <end position="166"/>
    </location>
</feature>
<dbReference type="AlphaFoldDB" id="A0A4Q2VMX9"/>
<comment type="caution">
    <text evidence="3">The sequence shown here is derived from an EMBL/GenBank/DDBJ whole genome shotgun (WGS) entry which is preliminary data.</text>
</comment>
<feature type="signal peptide" evidence="2">
    <location>
        <begin position="1"/>
        <end position="35"/>
    </location>
</feature>
<proteinExistence type="predicted"/>
<gene>
    <name evidence="3" type="ORF">BFJ63_vAg9277</name>
</gene>
<feature type="compositionally biased region" description="Basic and acidic residues" evidence="1">
    <location>
        <begin position="98"/>
        <end position="108"/>
    </location>
</feature>
<feature type="chain" id="PRO_5020593807" evidence="2">
    <location>
        <begin position="36"/>
        <end position="390"/>
    </location>
</feature>
<keyword evidence="2" id="KW-0732">Signal</keyword>
<sequence length="390" mass="42698">MGLHLSSAWSTPRGWRLITVTLVALTLLLVVPLHRLSDDSPGVYGHLTNYLSHEGAAYDVEEGFVANLNETTTNQILNDKEPAEKVPYDTDSPQYTGEKGKEASDSAEKPAGAQHPEDDKKPDDAEDDGAVLEIDHGDSDTPQNTDQIHSEVPKETTKPESSETESHGVQSGEPKPQEDGNKPEEADKEHRPQDNTQPQSGEKKLQADETAPGDEQKQPHSETKTQESENKHQQGENKAQDDGDKQPDGIKLSDQSQNNNDHKNEDGDSATKAQVYQDSATTSIASEFMPSQTADLDVPSGPLSNWTGVCDGFPNTDGIMLVMKTGATEAFTKLPAHLLTSLQCLDDYLLFSDLCQAKEEWMSVHRLTAEALYPPPPTSFCFLSTEYLQT</sequence>
<dbReference type="EMBL" id="MQTW01000070">
    <property type="protein sequence ID" value="RYC87856.1"/>
    <property type="molecule type" value="Genomic_DNA"/>
</dbReference>
<feature type="compositionally biased region" description="Basic and acidic residues" evidence="1">
    <location>
        <begin position="214"/>
        <end position="248"/>
    </location>
</feature>
<name>A0A4Q2VMX9_FUSOX</name>
<evidence type="ECO:0000313" key="3">
    <source>
        <dbReference type="EMBL" id="RYC87856.1"/>
    </source>
</evidence>
<evidence type="ECO:0000256" key="2">
    <source>
        <dbReference type="SAM" id="SignalP"/>
    </source>
</evidence>
<feature type="compositionally biased region" description="Basic and acidic residues" evidence="1">
    <location>
        <begin position="175"/>
        <end position="193"/>
    </location>
</feature>
<feature type="compositionally biased region" description="Basic and acidic residues" evidence="1">
    <location>
        <begin position="78"/>
        <end position="88"/>
    </location>
</feature>
<organism evidence="3 4">
    <name type="scientific">Fusarium oxysporum f. sp. narcissi</name>
    <dbReference type="NCBI Taxonomy" id="451672"/>
    <lineage>
        <taxon>Eukaryota</taxon>
        <taxon>Fungi</taxon>
        <taxon>Dikarya</taxon>
        <taxon>Ascomycota</taxon>
        <taxon>Pezizomycotina</taxon>
        <taxon>Sordariomycetes</taxon>
        <taxon>Hypocreomycetidae</taxon>
        <taxon>Hypocreales</taxon>
        <taxon>Nectriaceae</taxon>
        <taxon>Fusarium</taxon>
        <taxon>Fusarium oxysporum species complex</taxon>
    </lineage>
</organism>
<protein>
    <submittedName>
        <fullName evidence="3">Uncharacterized protein</fullName>
    </submittedName>
</protein>
<reference evidence="3 4" key="1">
    <citation type="submission" date="2016-12" db="EMBL/GenBank/DDBJ databases">
        <title>Draft genome sequence of Fusarium oxysporum causing rot on Narcissus.</title>
        <authorList>
            <person name="Armitage A.D."/>
            <person name="Taylor A."/>
            <person name="Clarkson J.P."/>
            <person name="Harrison R.J."/>
            <person name="Jackson A.C."/>
        </authorList>
    </citation>
    <scope>NUCLEOTIDE SEQUENCE [LARGE SCALE GENOMIC DNA]</scope>
    <source>
        <strain evidence="3 4">N139</strain>
    </source>
</reference>
<evidence type="ECO:0000313" key="4">
    <source>
        <dbReference type="Proteomes" id="UP000290540"/>
    </source>
</evidence>
<dbReference type="Proteomes" id="UP000290540">
    <property type="component" value="Unassembled WGS sequence"/>
</dbReference>
<accession>A0A4Q2VMX9</accession>